<dbReference type="SUPFAM" id="SSF53686">
    <property type="entry name" value="Tryptophan synthase beta subunit-like PLP-dependent enzymes"/>
    <property type="match status" value="1"/>
</dbReference>
<dbReference type="Gene3D" id="3.40.50.1100">
    <property type="match status" value="2"/>
</dbReference>
<evidence type="ECO:0000259" key="4">
    <source>
        <dbReference type="Pfam" id="PF00291"/>
    </source>
</evidence>
<dbReference type="RefSeq" id="WP_142943935.1">
    <property type="nucleotide sequence ID" value="NZ_VIKR01000006.1"/>
</dbReference>
<comment type="caution">
    <text evidence="5">The sequence shown here is derived from an EMBL/GenBank/DDBJ whole genome shotgun (WGS) entry which is preliminary data.</text>
</comment>
<protein>
    <submittedName>
        <fullName evidence="5">Threonine synthase</fullName>
        <ecNumber evidence="5">4.2.3.1</ecNumber>
    </submittedName>
</protein>
<organism evidence="5 6">
    <name type="scientific">Aliikangiella marina</name>
    <dbReference type="NCBI Taxonomy" id="1712262"/>
    <lineage>
        <taxon>Bacteria</taxon>
        <taxon>Pseudomonadati</taxon>
        <taxon>Pseudomonadota</taxon>
        <taxon>Gammaproteobacteria</taxon>
        <taxon>Oceanospirillales</taxon>
        <taxon>Pleioneaceae</taxon>
        <taxon>Aliikangiella</taxon>
    </lineage>
</organism>
<dbReference type="InterPro" id="IPR001926">
    <property type="entry name" value="TrpB-like_PALP"/>
</dbReference>
<comment type="cofactor">
    <cofactor evidence="1">
        <name>pyridoxal 5'-phosphate</name>
        <dbReference type="ChEBI" id="CHEBI:597326"/>
    </cofactor>
</comment>
<evidence type="ECO:0000256" key="3">
    <source>
        <dbReference type="ARBA" id="ARBA00023239"/>
    </source>
</evidence>
<dbReference type="OrthoDB" id="9778118at2"/>
<dbReference type="GO" id="GO:0009097">
    <property type="term" value="P:isoleucine biosynthetic process"/>
    <property type="evidence" value="ECO:0007669"/>
    <property type="project" value="TreeGrafter"/>
</dbReference>
<dbReference type="GO" id="GO:0004794">
    <property type="term" value="F:threonine deaminase activity"/>
    <property type="evidence" value="ECO:0007669"/>
    <property type="project" value="TreeGrafter"/>
</dbReference>
<dbReference type="GO" id="GO:0004795">
    <property type="term" value="F:threonine synthase activity"/>
    <property type="evidence" value="ECO:0007669"/>
    <property type="project" value="UniProtKB-EC"/>
</dbReference>
<feature type="domain" description="Tryptophan synthase beta chain-like PALP" evidence="4">
    <location>
        <begin position="80"/>
        <end position="403"/>
    </location>
</feature>
<accession>A0A545T2U4</accession>
<dbReference type="InterPro" id="IPR050147">
    <property type="entry name" value="Ser/Thr_Dehydratase"/>
</dbReference>
<keyword evidence="3 5" id="KW-0456">Lyase</keyword>
<dbReference type="NCBIfam" id="NF006050">
    <property type="entry name" value="PRK08197.1"/>
    <property type="match status" value="1"/>
</dbReference>
<dbReference type="GO" id="GO:0003941">
    <property type="term" value="F:L-serine ammonia-lyase activity"/>
    <property type="evidence" value="ECO:0007669"/>
    <property type="project" value="TreeGrafter"/>
</dbReference>
<dbReference type="GO" id="GO:0006565">
    <property type="term" value="P:L-serine catabolic process"/>
    <property type="evidence" value="ECO:0007669"/>
    <property type="project" value="TreeGrafter"/>
</dbReference>
<dbReference type="GO" id="GO:0006567">
    <property type="term" value="P:L-threonine catabolic process"/>
    <property type="evidence" value="ECO:0007669"/>
    <property type="project" value="TreeGrafter"/>
</dbReference>
<evidence type="ECO:0000256" key="1">
    <source>
        <dbReference type="ARBA" id="ARBA00001933"/>
    </source>
</evidence>
<dbReference type="EC" id="4.2.3.1" evidence="5"/>
<proteinExistence type="predicted"/>
<dbReference type="Proteomes" id="UP000317839">
    <property type="component" value="Unassembled WGS sequence"/>
</dbReference>
<name>A0A545T2U4_9GAMM</name>
<evidence type="ECO:0000313" key="5">
    <source>
        <dbReference type="EMBL" id="TQV71536.1"/>
    </source>
</evidence>
<dbReference type="AlphaFoldDB" id="A0A545T2U4"/>
<dbReference type="Pfam" id="PF00291">
    <property type="entry name" value="PALP"/>
    <property type="match status" value="1"/>
</dbReference>
<dbReference type="PANTHER" id="PTHR48078">
    <property type="entry name" value="THREONINE DEHYDRATASE, MITOCHONDRIAL-RELATED"/>
    <property type="match status" value="1"/>
</dbReference>
<evidence type="ECO:0000256" key="2">
    <source>
        <dbReference type="ARBA" id="ARBA00022898"/>
    </source>
</evidence>
<dbReference type="EMBL" id="VIKR01000006">
    <property type="protein sequence ID" value="TQV71536.1"/>
    <property type="molecule type" value="Genomic_DNA"/>
</dbReference>
<sequence>MSFFSHFYCTACGTTYPKNKLMNLCSKDNRPLQIAIDIDKLKQEKTNFSWYRPGEKSMWRFGSLMALDINDENDKQSILSLGEGNTPIIPLIHSTIAKKHNFSLFLKDEGQPHPGFGANPTGSFKDRGMSMAVSMARSFGIKKVVVPTQGNAGDSLTEYAMAAGMECTVIMPDETPMPILGRVSALAKIHPSINLELVKGTIREAGELMKEKYLPQGFFNMATFQEPGWRIEGKKTLGLEIAEPADGINQPWKLPDVVLYPTGGGTGILGMWKAFDELEALGLIDSRRPKVISVQSTVTPPVVNAFNNNEADTTPVSGGYTIATGLNVPGGVGHFKVLEIIRQSGGMAISVDEDSMGEQLKSIYDQYQIWICPEGAATIAAIPEAVEKEMIKPGDKVVAFNTGSFEKYLPNIRDLIFA</sequence>
<dbReference type="PANTHER" id="PTHR48078:SF6">
    <property type="entry name" value="L-THREONINE DEHYDRATASE CATABOLIC TDCB"/>
    <property type="match status" value="1"/>
</dbReference>
<dbReference type="InterPro" id="IPR036052">
    <property type="entry name" value="TrpB-like_PALP_sf"/>
</dbReference>
<reference evidence="5 6" key="1">
    <citation type="submission" date="2019-06" db="EMBL/GenBank/DDBJ databases">
        <title>Draft genome of Aliikangiella marina GYP-15.</title>
        <authorList>
            <person name="Wang G."/>
        </authorList>
    </citation>
    <scope>NUCLEOTIDE SEQUENCE [LARGE SCALE GENOMIC DNA]</scope>
    <source>
        <strain evidence="5 6">GYP-15</strain>
    </source>
</reference>
<keyword evidence="6" id="KW-1185">Reference proteome</keyword>
<gene>
    <name evidence="5" type="ORF">FLL45_20515</name>
</gene>
<evidence type="ECO:0000313" key="6">
    <source>
        <dbReference type="Proteomes" id="UP000317839"/>
    </source>
</evidence>
<keyword evidence="2" id="KW-0663">Pyridoxal phosphate</keyword>